<reference evidence="2 3" key="1">
    <citation type="submission" date="2019-11" db="EMBL/GenBank/DDBJ databases">
        <title>Comparative genomics of hydrocarbon-degrading Desulfosarcina strains.</title>
        <authorList>
            <person name="Watanabe M."/>
            <person name="Kojima H."/>
            <person name="Fukui M."/>
        </authorList>
    </citation>
    <scope>NUCLEOTIDE SEQUENCE [LARGE SCALE GENOMIC DNA]</scope>
    <source>
        <strain evidence="2 3">PP31</strain>
    </source>
</reference>
<dbReference type="InterPro" id="IPR001509">
    <property type="entry name" value="Epimerase_deHydtase"/>
</dbReference>
<dbReference type="PANTHER" id="PTHR43245:SF52">
    <property type="entry name" value="NAD-DEPENDENT EPIMERASE_DEHYDRATASE"/>
    <property type="match status" value="1"/>
</dbReference>
<proteinExistence type="predicted"/>
<protein>
    <recommendedName>
        <fullName evidence="1">NAD-dependent epimerase/dehydratase domain-containing protein</fullName>
    </recommendedName>
</protein>
<feature type="domain" description="NAD-dependent epimerase/dehydratase" evidence="1">
    <location>
        <begin position="4"/>
        <end position="226"/>
    </location>
</feature>
<accession>A0A5K7Z5Q5</accession>
<sequence>MHNIFITGSSGYLGTRLIEELGAKENAGSIVGTDIVAPRNETDKCTFLNMDIRDPGMDRVLSRHDIDTVIHLAFVVKPIHDLARMHDIDTNGTRNVLQKSVDAGVRHIVAVSSTLAYGAHPDNPPELKEENPLRGNRSYPYGYNKARVDEMIQDFAADHPEITVTILRPCTVFGPTVDNYVSRMLFQPLTVGIQGSNPRVQFVHEEDFVRACLIAVEKRIPGVFNIVGKGALTTKEVASITGTRIIPLPAFLLYPLVEILWRLRVPVIEVNRGYLDYARHGFVAGGRKAEIELGFVPDFSSRQVLEDTARRRRYADRQT</sequence>
<dbReference type="InterPro" id="IPR036291">
    <property type="entry name" value="NAD(P)-bd_dom_sf"/>
</dbReference>
<dbReference type="Proteomes" id="UP000427769">
    <property type="component" value="Chromosome"/>
</dbReference>
<gene>
    <name evidence="2" type="ORF">DSCW_37550</name>
</gene>
<keyword evidence="3" id="KW-1185">Reference proteome</keyword>
<evidence type="ECO:0000259" key="1">
    <source>
        <dbReference type="Pfam" id="PF01370"/>
    </source>
</evidence>
<dbReference type="EMBL" id="AP021875">
    <property type="protein sequence ID" value="BBO76338.1"/>
    <property type="molecule type" value="Genomic_DNA"/>
</dbReference>
<dbReference type="AlphaFoldDB" id="A0A5K7Z5Q5"/>
<name>A0A5K7Z5Q5_9BACT</name>
<dbReference type="OrthoDB" id="9811496at2"/>
<dbReference type="KEGG" id="dwd:DSCW_37550"/>
<dbReference type="InterPro" id="IPR050177">
    <property type="entry name" value="Lipid_A_modif_metabolic_enz"/>
</dbReference>
<dbReference type="RefSeq" id="WP_155305171.1">
    <property type="nucleotide sequence ID" value="NZ_AP021875.1"/>
</dbReference>
<dbReference type="Pfam" id="PF01370">
    <property type="entry name" value="Epimerase"/>
    <property type="match status" value="1"/>
</dbReference>
<organism evidence="2 3">
    <name type="scientific">Desulfosarcina widdelii</name>
    <dbReference type="NCBI Taxonomy" id="947919"/>
    <lineage>
        <taxon>Bacteria</taxon>
        <taxon>Pseudomonadati</taxon>
        <taxon>Thermodesulfobacteriota</taxon>
        <taxon>Desulfobacteria</taxon>
        <taxon>Desulfobacterales</taxon>
        <taxon>Desulfosarcinaceae</taxon>
        <taxon>Desulfosarcina</taxon>
    </lineage>
</organism>
<dbReference type="Gene3D" id="3.40.50.720">
    <property type="entry name" value="NAD(P)-binding Rossmann-like Domain"/>
    <property type="match status" value="1"/>
</dbReference>
<evidence type="ECO:0000313" key="3">
    <source>
        <dbReference type="Proteomes" id="UP000427769"/>
    </source>
</evidence>
<evidence type="ECO:0000313" key="2">
    <source>
        <dbReference type="EMBL" id="BBO76338.1"/>
    </source>
</evidence>
<dbReference type="PANTHER" id="PTHR43245">
    <property type="entry name" value="BIFUNCTIONAL POLYMYXIN RESISTANCE PROTEIN ARNA"/>
    <property type="match status" value="1"/>
</dbReference>
<dbReference type="SUPFAM" id="SSF51735">
    <property type="entry name" value="NAD(P)-binding Rossmann-fold domains"/>
    <property type="match status" value="1"/>
</dbReference>